<evidence type="ECO:0000313" key="2">
    <source>
        <dbReference type="Proteomes" id="UP000257109"/>
    </source>
</evidence>
<evidence type="ECO:0008006" key="3">
    <source>
        <dbReference type="Google" id="ProtNLM"/>
    </source>
</evidence>
<dbReference type="InterPro" id="IPR036397">
    <property type="entry name" value="RNaseH_sf"/>
</dbReference>
<sequence length="299" mass="34245">MPITTFRIILTQGGCAIIKSRVGEFWNSRSSRSSTFVTQGLKEAVMDQCERPGKSLTMGYTSPPYIETFGVPKALISDQGSHFCNHTMAKLLEKYGVKMANLSQNDWSRLLEDAMWLVTYWLRSSIKLTGRSRSAIWHDRERKLQLQELEELHLEAYDNSRIYKEKVKHFHDSRILRKEFKVGQKVLLFNSKLKLIASNLCSKWDRPFVVTNVFPYGVVEVRDETNNNTFKVNGHQLKPYHEGPNLNLTMGEIEIITLMELVIPEDPPKEVPECIAALTTMQNSKGGNIGNEFAKIKSF</sequence>
<accession>A0A371G6T2</accession>
<name>A0A371G6T2_MUCPR</name>
<proteinExistence type="predicted"/>
<dbReference type="AlphaFoldDB" id="A0A371G6T2"/>
<feature type="non-terminal residue" evidence="1">
    <location>
        <position position="1"/>
    </location>
</feature>
<dbReference type="Gene3D" id="3.30.420.10">
    <property type="entry name" value="Ribonuclease H-like superfamily/Ribonuclease H"/>
    <property type="match status" value="1"/>
</dbReference>
<keyword evidence="2" id="KW-1185">Reference proteome</keyword>
<dbReference type="SUPFAM" id="SSF53098">
    <property type="entry name" value="Ribonuclease H-like"/>
    <property type="match status" value="1"/>
</dbReference>
<protein>
    <recommendedName>
        <fullName evidence="3">Integrase catalytic domain-containing protein</fullName>
    </recommendedName>
</protein>
<dbReference type="InterPro" id="IPR012337">
    <property type="entry name" value="RNaseH-like_sf"/>
</dbReference>
<dbReference type="GO" id="GO:0003676">
    <property type="term" value="F:nucleic acid binding"/>
    <property type="evidence" value="ECO:0007669"/>
    <property type="project" value="InterPro"/>
</dbReference>
<reference evidence="1" key="1">
    <citation type="submission" date="2018-05" db="EMBL/GenBank/DDBJ databases">
        <title>Draft genome of Mucuna pruriens seed.</title>
        <authorList>
            <person name="Nnadi N.E."/>
            <person name="Vos R."/>
            <person name="Hasami M.H."/>
            <person name="Devisetty U.K."/>
            <person name="Aguiy J.C."/>
        </authorList>
    </citation>
    <scope>NUCLEOTIDE SEQUENCE [LARGE SCALE GENOMIC DNA]</scope>
    <source>
        <strain evidence="1">JCA_2017</strain>
    </source>
</reference>
<dbReference type="InterPro" id="IPR052160">
    <property type="entry name" value="Gypsy_RT_Integrase-like"/>
</dbReference>
<dbReference type="Proteomes" id="UP000257109">
    <property type="component" value="Unassembled WGS sequence"/>
</dbReference>
<organism evidence="1 2">
    <name type="scientific">Mucuna pruriens</name>
    <name type="common">Velvet bean</name>
    <name type="synonym">Dolichos pruriens</name>
    <dbReference type="NCBI Taxonomy" id="157652"/>
    <lineage>
        <taxon>Eukaryota</taxon>
        <taxon>Viridiplantae</taxon>
        <taxon>Streptophyta</taxon>
        <taxon>Embryophyta</taxon>
        <taxon>Tracheophyta</taxon>
        <taxon>Spermatophyta</taxon>
        <taxon>Magnoliopsida</taxon>
        <taxon>eudicotyledons</taxon>
        <taxon>Gunneridae</taxon>
        <taxon>Pentapetalae</taxon>
        <taxon>rosids</taxon>
        <taxon>fabids</taxon>
        <taxon>Fabales</taxon>
        <taxon>Fabaceae</taxon>
        <taxon>Papilionoideae</taxon>
        <taxon>50 kb inversion clade</taxon>
        <taxon>NPAAA clade</taxon>
        <taxon>indigoferoid/millettioid clade</taxon>
        <taxon>Phaseoleae</taxon>
        <taxon>Mucuna</taxon>
    </lineage>
</organism>
<dbReference type="EMBL" id="QJKJ01006561">
    <property type="protein sequence ID" value="RDX86270.1"/>
    <property type="molecule type" value="Genomic_DNA"/>
</dbReference>
<comment type="caution">
    <text evidence="1">The sequence shown here is derived from an EMBL/GenBank/DDBJ whole genome shotgun (WGS) entry which is preliminary data.</text>
</comment>
<evidence type="ECO:0000313" key="1">
    <source>
        <dbReference type="EMBL" id="RDX86270.1"/>
    </source>
</evidence>
<dbReference type="PANTHER" id="PTHR47266">
    <property type="entry name" value="ENDONUCLEASE-RELATED"/>
    <property type="match status" value="1"/>
</dbReference>
<gene>
    <name evidence="1" type="ORF">CR513_32414</name>
</gene>